<reference evidence="3 4" key="1">
    <citation type="submission" date="2020-08" db="EMBL/GenBank/DDBJ databases">
        <title>Genomic Encyclopedia of Type Strains, Phase IV (KMG-V): Genome sequencing to study the core and pangenomes of soil and plant-associated prokaryotes.</title>
        <authorList>
            <person name="Whitman W."/>
        </authorList>
    </citation>
    <scope>NUCLEOTIDE SEQUENCE [LARGE SCALE GENOMIC DNA]</scope>
    <source>
        <strain evidence="3 4">MP601</strain>
    </source>
</reference>
<evidence type="ECO:0000259" key="2">
    <source>
        <dbReference type="Pfam" id="PF13349"/>
    </source>
</evidence>
<feature type="domain" description="DUF4097" evidence="2">
    <location>
        <begin position="179"/>
        <end position="331"/>
    </location>
</feature>
<gene>
    <name evidence="3" type="ORF">HDF22_000937</name>
</gene>
<dbReference type="Pfam" id="PF13349">
    <property type="entry name" value="DUF4097"/>
    <property type="match status" value="1"/>
</dbReference>
<accession>A0A841J903</accession>
<evidence type="ECO:0000313" key="3">
    <source>
        <dbReference type="EMBL" id="MBB6126832.1"/>
    </source>
</evidence>
<keyword evidence="1" id="KW-0732">Signal</keyword>
<feature type="signal peptide" evidence="1">
    <location>
        <begin position="1"/>
        <end position="22"/>
    </location>
</feature>
<sequence>MKPKLLLVCLIAVIFGTNVANAQTVSDNDDARQDTAVVPIMMKTVPSPFELEYSGTDLKNKVENGQVKEKVKTYSKVYPAASNDELKIENSFGEVVVNTWDRKEFKIDVQIKVYANVDADADKFLDVIQISDSKVAGLALFKTVIGDDGSLSPELWKGEGKNHIKKIEINYVVYMPVKNTLSINNKYGNTTLPDLQGKVTIHSFYGSLKAKSLSNPLCEIKVHFGDVNIGSLTGGNLQIAYGSLNLSESDKLNADISYGPAKIGILHTSGNIKVKYCGKLQIATLDKNLKMLDINSSYSNVKLDINNNENANFDISTYYGSFNYDKDRASISDKTPGTDTRGFTAQKSYTGQLGKGNPDKTITIRSNFGRVDFN</sequence>
<organism evidence="3 4">
    <name type="scientific">Mucilaginibacter lappiensis</name>
    <dbReference type="NCBI Taxonomy" id="354630"/>
    <lineage>
        <taxon>Bacteria</taxon>
        <taxon>Pseudomonadati</taxon>
        <taxon>Bacteroidota</taxon>
        <taxon>Sphingobacteriia</taxon>
        <taxon>Sphingobacteriales</taxon>
        <taxon>Sphingobacteriaceae</taxon>
        <taxon>Mucilaginibacter</taxon>
    </lineage>
</organism>
<dbReference type="InterPro" id="IPR025164">
    <property type="entry name" value="Toastrack_DUF4097"/>
</dbReference>
<name>A0A841J903_9SPHI</name>
<dbReference type="Proteomes" id="UP000548326">
    <property type="component" value="Unassembled WGS sequence"/>
</dbReference>
<protein>
    <recommendedName>
        <fullName evidence="2">DUF4097 domain-containing protein</fullName>
    </recommendedName>
</protein>
<evidence type="ECO:0000256" key="1">
    <source>
        <dbReference type="SAM" id="SignalP"/>
    </source>
</evidence>
<proteinExistence type="predicted"/>
<dbReference type="EMBL" id="JACHCA010000002">
    <property type="protein sequence ID" value="MBB6126832.1"/>
    <property type="molecule type" value="Genomic_DNA"/>
</dbReference>
<dbReference type="RefSeq" id="WP_183585957.1">
    <property type="nucleotide sequence ID" value="NZ_JACHCA010000002.1"/>
</dbReference>
<feature type="chain" id="PRO_5032445224" description="DUF4097 domain-containing protein" evidence="1">
    <location>
        <begin position="23"/>
        <end position="374"/>
    </location>
</feature>
<evidence type="ECO:0000313" key="4">
    <source>
        <dbReference type="Proteomes" id="UP000548326"/>
    </source>
</evidence>
<dbReference type="AlphaFoldDB" id="A0A841J903"/>
<comment type="caution">
    <text evidence="3">The sequence shown here is derived from an EMBL/GenBank/DDBJ whole genome shotgun (WGS) entry which is preliminary data.</text>
</comment>